<feature type="transmembrane region" description="Helical" evidence="12">
    <location>
        <begin position="115"/>
        <end position="134"/>
    </location>
</feature>
<dbReference type="PANTHER" id="PTHR23516:SF1">
    <property type="entry name" value="MOLYBDATE-ANION TRANSPORTER"/>
    <property type="match status" value="1"/>
</dbReference>
<accession>A0A7S2S629</accession>
<proteinExistence type="predicted"/>
<gene>
    <name evidence="13" type="ORF">EANT1437_LOCUS12373</name>
</gene>
<feature type="transmembrane region" description="Helical" evidence="12">
    <location>
        <begin position="393"/>
        <end position="417"/>
    </location>
</feature>
<evidence type="ECO:0000256" key="12">
    <source>
        <dbReference type="SAM" id="Phobius"/>
    </source>
</evidence>
<evidence type="ECO:0000313" key="13">
    <source>
        <dbReference type="EMBL" id="CAD9690646.1"/>
    </source>
</evidence>
<dbReference type="GO" id="GO:0015098">
    <property type="term" value="F:molybdate ion transmembrane transporter activity"/>
    <property type="evidence" value="ECO:0007669"/>
    <property type="project" value="InterPro"/>
</dbReference>
<evidence type="ECO:0000256" key="11">
    <source>
        <dbReference type="ARBA" id="ARBA00032555"/>
    </source>
</evidence>
<keyword evidence="5" id="KW-1003">Cell membrane</keyword>
<feature type="transmembrane region" description="Helical" evidence="12">
    <location>
        <begin position="20"/>
        <end position="45"/>
    </location>
</feature>
<dbReference type="Gene3D" id="1.20.1250.20">
    <property type="entry name" value="MFS general substrate transporter like domains"/>
    <property type="match status" value="1"/>
</dbReference>
<feature type="transmembrane region" description="Helical" evidence="12">
    <location>
        <begin position="455"/>
        <end position="483"/>
    </location>
</feature>
<evidence type="ECO:0000256" key="3">
    <source>
        <dbReference type="ARBA" id="ARBA00021242"/>
    </source>
</evidence>
<evidence type="ECO:0000256" key="8">
    <source>
        <dbReference type="ARBA" id="ARBA00023065"/>
    </source>
</evidence>
<dbReference type="GO" id="GO:0006811">
    <property type="term" value="P:monoatomic ion transport"/>
    <property type="evidence" value="ECO:0007669"/>
    <property type="project" value="UniProtKB-KW"/>
</dbReference>
<protein>
    <recommendedName>
        <fullName evidence="3">Molybdate-anion transporter</fullName>
    </recommendedName>
    <alternativeName>
        <fullName evidence="10">Major facilitator superfamily domain-containing protein 5</fullName>
    </alternativeName>
    <alternativeName>
        <fullName evidence="11">Molybdate transporter 2 homolog</fullName>
    </alternativeName>
</protein>
<evidence type="ECO:0000256" key="7">
    <source>
        <dbReference type="ARBA" id="ARBA00022989"/>
    </source>
</evidence>
<keyword evidence="6 12" id="KW-0812">Transmembrane</keyword>
<reference evidence="13" key="1">
    <citation type="submission" date="2021-01" db="EMBL/GenBank/DDBJ databases">
        <authorList>
            <person name="Corre E."/>
            <person name="Pelletier E."/>
            <person name="Niang G."/>
            <person name="Scheremetjew M."/>
            <person name="Finn R."/>
            <person name="Kale V."/>
            <person name="Holt S."/>
            <person name="Cochrane G."/>
            <person name="Meng A."/>
            <person name="Brown T."/>
            <person name="Cohen L."/>
        </authorList>
    </citation>
    <scope>NUCLEOTIDE SEQUENCE</scope>
    <source>
        <strain evidence="13">CCMP1452</strain>
    </source>
</reference>
<feature type="transmembrane region" description="Helical" evidence="12">
    <location>
        <begin position="324"/>
        <end position="347"/>
    </location>
</feature>
<feature type="transmembrane region" description="Helical" evidence="12">
    <location>
        <begin position="211"/>
        <end position="229"/>
    </location>
</feature>
<comment type="subcellular location">
    <subcellularLocation>
        <location evidence="2">Cell membrane</location>
        <topology evidence="2">Multi-pass membrane protein</topology>
    </subcellularLocation>
</comment>
<dbReference type="SUPFAM" id="SSF103473">
    <property type="entry name" value="MFS general substrate transporter"/>
    <property type="match status" value="1"/>
</dbReference>
<dbReference type="EMBL" id="HBHI01024114">
    <property type="protein sequence ID" value="CAD9690646.1"/>
    <property type="molecule type" value="Transcribed_RNA"/>
</dbReference>
<feature type="transmembrane region" description="Helical" evidence="12">
    <location>
        <begin position="429"/>
        <end position="449"/>
    </location>
</feature>
<keyword evidence="7 12" id="KW-1133">Transmembrane helix</keyword>
<evidence type="ECO:0000256" key="4">
    <source>
        <dbReference type="ARBA" id="ARBA00022448"/>
    </source>
</evidence>
<evidence type="ECO:0000256" key="6">
    <source>
        <dbReference type="ARBA" id="ARBA00022692"/>
    </source>
</evidence>
<keyword evidence="8" id="KW-0406">Ion transport</keyword>
<dbReference type="InterPro" id="IPR008509">
    <property type="entry name" value="MOT2/MFSD5"/>
</dbReference>
<evidence type="ECO:0000256" key="2">
    <source>
        <dbReference type="ARBA" id="ARBA00004651"/>
    </source>
</evidence>
<dbReference type="CDD" id="cd17487">
    <property type="entry name" value="MFS_MFSD5_like"/>
    <property type="match status" value="1"/>
</dbReference>
<dbReference type="Pfam" id="PF05631">
    <property type="entry name" value="MFS_5"/>
    <property type="match status" value="1"/>
</dbReference>
<dbReference type="PANTHER" id="PTHR23516">
    <property type="entry name" value="SAM (S-ADENOSYL METHIONINE) TRANSPORTER"/>
    <property type="match status" value="1"/>
</dbReference>
<feature type="transmembrane region" description="Helical" evidence="12">
    <location>
        <begin position="86"/>
        <end position="109"/>
    </location>
</feature>
<dbReference type="InterPro" id="IPR036259">
    <property type="entry name" value="MFS_trans_sf"/>
</dbReference>
<feature type="transmembrane region" description="Helical" evidence="12">
    <location>
        <begin position="235"/>
        <end position="256"/>
    </location>
</feature>
<sequence length="490" mass="53873">MSSPTNMAINLIKSVLPEWPVWAMNLLITMSILLVITYIFTSFFTPNDEITEEKKKTDKSKGESDTVNGKSNKELRKEFDSFRRKYITVYLVIMLADWMQGTHMYTLYLSYNVNISALFLTGFLSGALFAPFLGSAVDKFGRKRSCIVYCVLEIIINLLEHFNDFPTLILGRVLGGISTNLLFSAFESWMTTEHRKLGFPESWLQRTYSEASIGNGTMAVLAGIVAQVLEDKLGHIGPFQGAVALTIVALILILGWEENYGQTKEGDKAESSLYSQFTDGWKATLSDSKIWKIGLTQALSEGAMYTFVFMWVPTLLSMNPPGGLPTGCVFSSLMIAITIGGMLFPVLQSYFATFVPQQNVLEVTASLIYVMASISMAIPALCLSSAVDIGICFQTILVSFVVVECCVGLFNPVAGTLRSKYVPDALQGGILNIFRLPLNAIVVCGTFATDHLPSYQVFAMISTCFMAAAFIQLSLASNVTVAISAKKKKE</sequence>
<feature type="transmembrane region" description="Helical" evidence="12">
    <location>
        <begin position="367"/>
        <end position="387"/>
    </location>
</feature>
<organism evidence="13">
    <name type="scientific">Eucampia antarctica</name>
    <dbReference type="NCBI Taxonomy" id="49252"/>
    <lineage>
        <taxon>Eukaryota</taxon>
        <taxon>Sar</taxon>
        <taxon>Stramenopiles</taxon>
        <taxon>Ochrophyta</taxon>
        <taxon>Bacillariophyta</taxon>
        <taxon>Mediophyceae</taxon>
        <taxon>Biddulphiophycidae</taxon>
        <taxon>Hemiaulales</taxon>
        <taxon>Hemiaulaceae</taxon>
        <taxon>Eucampia</taxon>
    </lineage>
</organism>
<keyword evidence="9 12" id="KW-0472">Membrane</keyword>
<evidence type="ECO:0000256" key="1">
    <source>
        <dbReference type="ARBA" id="ARBA00003019"/>
    </source>
</evidence>
<keyword evidence="4" id="KW-0813">Transport</keyword>
<dbReference type="GO" id="GO:0005886">
    <property type="term" value="C:plasma membrane"/>
    <property type="evidence" value="ECO:0007669"/>
    <property type="project" value="UniProtKB-SubCell"/>
</dbReference>
<evidence type="ECO:0000256" key="10">
    <source>
        <dbReference type="ARBA" id="ARBA00030646"/>
    </source>
</evidence>
<dbReference type="AlphaFoldDB" id="A0A7S2S629"/>
<name>A0A7S2S629_9STRA</name>
<feature type="transmembrane region" description="Helical" evidence="12">
    <location>
        <begin position="290"/>
        <end position="312"/>
    </location>
</feature>
<comment type="function">
    <text evidence="1">Mediates high-affinity intracellular uptake of the rare oligo-element molybdenum.</text>
</comment>
<evidence type="ECO:0000256" key="9">
    <source>
        <dbReference type="ARBA" id="ARBA00023136"/>
    </source>
</evidence>
<evidence type="ECO:0000256" key="5">
    <source>
        <dbReference type="ARBA" id="ARBA00022475"/>
    </source>
</evidence>